<comment type="caution">
    <text evidence="8">The sequence shown here is derived from an EMBL/GenBank/DDBJ whole genome shotgun (WGS) entry which is preliminary data.</text>
</comment>
<dbReference type="GO" id="GO:0003824">
    <property type="term" value="F:catalytic activity"/>
    <property type="evidence" value="ECO:0007669"/>
    <property type="project" value="UniProtKB-ARBA"/>
</dbReference>
<dbReference type="Gene3D" id="3.40.190.10">
    <property type="entry name" value="Periplasmic binding protein-like II"/>
    <property type="match status" value="2"/>
</dbReference>
<dbReference type="PANTHER" id="PTHR46663:SF3">
    <property type="entry name" value="SLL0267 PROTEIN"/>
    <property type="match status" value="1"/>
</dbReference>
<keyword evidence="3" id="KW-0812">Transmembrane</keyword>
<feature type="domain" description="PAS" evidence="5">
    <location>
        <begin position="347"/>
        <end position="392"/>
    </location>
</feature>
<dbReference type="NCBIfam" id="TIGR00254">
    <property type="entry name" value="GGDEF"/>
    <property type="match status" value="1"/>
</dbReference>
<evidence type="ECO:0000259" key="7">
    <source>
        <dbReference type="PROSITE" id="PS50887"/>
    </source>
</evidence>
<dbReference type="SMART" id="SM00086">
    <property type="entry name" value="PAC"/>
    <property type="match status" value="1"/>
</dbReference>
<protein>
    <submittedName>
        <fullName evidence="8">Diguanylate cyclase (GGDEF)-like protein/PAS domain S-box-containing protein</fullName>
    </submittedName>
</protein>
<dbReference type="Pfam" id="PF00990">
    <property type="entry name" value="GGDEF"/>
    <property type="match status" value="1"/>
</dbReference>
<keyword evidence="3" id="KW-1133">Transmembrane helix</keyword>
<dbReference type="CDD" id="cd00130">
    <property type="entry name" value="PAS"/>
    <property type="match status" value="1"/>
</dbReference>
<evidence type="ECO:0000256" key="2">
    <source>
        <dbReference type="SAM" id="MobiDB-lite"/>
    </source>
</evidence>
<feature type="region of interest" description="Disordered" evidence="2">
    <location>
        <begin position="633"/>
        <end position="659"/>
    </location>
</feature>
<feature type="domain" description="GGDEF" evidence="7">
    <location>
        <begin position="504"/>
        <end position="638"/>
    </location>
</feature>
<dbReference type="Gene3D" id="3.30.450.20">
    <property type="entry name" value="PAS domain"/>
    <property type="match status" value="1"/>
</dbReference>
<dbReference type="FunFam" id="3.30.70.270:FF:000001">
    <property type="entry name" value="Diguanylate cyclase domain protein"/>
    <property type="match status" value="1"/>
</dbReference>
<dbReference type="PROSITE" id="PS50887">
    <property type="entry name" value="GGDEF"/>
    <property type="match status" value="1"/>
</dbReference>
<dbReference type="PROSITE" id="PS50112">
    <property type="entry name" value="PAS"/>
    <property type="match status" value="1"/>
</dbReference>
<dbReference type="SUPFAM" id="SSF53850">
    <property type="entry name" value="Periplasmic binding protein-like II"/>
    <property type="match status" value="1"/>
</dbReference>
<keyword evidence="3" id="KW-0472">Membrane</keyword>
<dbReference type="RefSeq" id="WP_183329821.1">
    <property type="nucleotide sequence ID" value="NZ_JACHZF010000003.1"/>
</dbReference>
<dbReference type="InterPro" id="IPR000160">
    <property type="entry name" value="GGDEF_dom"/>
</dbReference>
<feature type="signal peptide" evidence="4">
    <location>
        <begin position="1"/>
        <end position="25"/>
    </location>
</feature>
<accession>A0A7W5K0W5</accession>
<dbReference type="CDD" id="cd01949">
    <property type="entry name" value="GGDEF"/>
    <property type="match status" value="1"/>
</dbReference>
<feature type="chain" id="PRO_5030657966" evidence="4">
    <location>
        <begin position="26"/>
        <end position="659"/>
    </location>
</feature>
<feature type="domain" description="PAC" evidence="6">
    <location>
        <begin position="420"/>
        <end position="472"/>
    </location>
</feature>
<dbReference type="SUPFAM" id="SSF55073">
    <property type="entry name" value="Nucleotide cyclase"/>
    <property type="match status" value="1"/>
</dbReference>
<feature type="compositionally biased region" description="Polar residues" evidence="2">
    <location>
        <begin position="650"/>
        <end position="659"/>
    </location>
</feature>
<reference evidence="8 9" key="1">
    <citation type="submission" date="2020-08" db="EMBL/GenBank/DDBJ databases">
        <title>Genomic Encyclopedia of Archaeal and Bacterial Type Strains, Phase II (KMG-II): from individual species to whole genera.</title>
        <authorList>
            <person name="Goeker M."/>
        </authorList>
    </citation>
    <scope>NUCLEOTIDE SEQUENCE [LARGE SCALE GENOMIC DNA]</scope>
    <source>
        <strain evidence="8 9">5AG</strain>
    </source>
</reference>
<evidence type="ECO:0000259" key="6">
    <source>
        <dbReference type="PROSITE" id="PS50113"/>
    </source>
</evidence>
<dbReference type="InterPro" id="IPR029787">
    <property type="entry name" value="Nucleotide_cyclase"/>
</dbReference>
<keyword evidence="4" id="KW-0732">Signal</keyword>
<dbReference type="InterPro" id="IPR001610">
    <property type="entry name" value="PAC"/>
</dbReference>
<dbReference type="InterPro" id="IPR035965">
    <property type="entry name" value="PAS-like_dom_sf"/>
</dbReference>
<evidence type="ECO:0000313" key="8">
    <source>
        <dbReference type="EMBL" id="MBB3329741.1"/>
    </source>
</evidence>
<dbReference type="InterPro" id="IPR000700">
    <property type="entry name" value="PAS-assoc_C"/>
</dbReference>
<keyword evidence="9" id="KW-1185">Reference proteome</keyword>
<dbReference type="Gene3D" id="3.30.70.270">
    <property type="match status" value="1"/>
</dbReference>
<dbReference type="SMART" id="SM00267">
    <property type="entry name" value="GGDEF"/>
    <property type="match status" value="1"/>
</dbReference>
<dbReference type="Pfam" id="PF12974">
    <property type="entry name" value="Phosphonate-bd"/>
    <property type="match status" value="1"/>
</dbReference>
<dbReference type="PANTHER" id="PTHR46663">
    <property type="entry name" value="DIGUANYLATE CYCLASE DGCT-RELATED"/>
    <property type="match status" value="1"/>
</dbReference>
<dbReference type="PROSITE" id="PS50113">
    <property type="entry name" value="PAC"/>
    <property type="match status" value="1"/>
</dbReference>
<comment type="cofactor">
    <cofactor evidence="1">
        <name>Mg(2+)</name>
        <dbReference type="ChEBI" id="CHEBI:18420"/>
    </cofactor>
</comment>
<dbReference type="EMBL" id="JACHZF010000003">
    <property type="protein sequence ID" value="MBB3329741.1"/>
    <property type="molecule type" value="Genomic_DNA"/>
</dbReference>
<organism evidence="8 9">
    <name type="scientific">Halomonas campaniensis</name>
    <dbReference type="NCBI Taxonomy" id="213554"/>
    <lineage>
        <taxon>Bacteria</taxon>
        <taxon>Pseudomonadati</taxon>
        <taxon>Pseudomonadota</taxon>
        <taxon>Gammaproteobacteria</taxon>
        <taxon>Oceanospirillales</taxon>
        <taxon>Halomonadaceae</taxon>
        <taxon>Halomonas</taxon>
    </lineage>
</organism>
<name>A0A7W5K0W5_9GAMM</name>
<evidence type="ECO:0000313" key="9">
    <source>
        <dbReference type="Proteomes" id="UP000553442"/>
    </source>
</evidence>
<dbReference type="InterPro" id="IPR000014">
    <property type="entry name" value="PAS"/>
</dbReference>
<dbReference type="SUPFAM" id="SSF55785">
    <property type="entry name" value="PYP-like sensor domain (PAS domain)"/>
    <property type="match status" value="1"/>
</dbReference>
<evidence type="ECO:0000256" key="1">
    <source>
        <dbReference type="ARBA" id="ARBA00001946"/>
    </source>
</evidence>
<gene>
    <name evidence="8" type="ORF">BDK63_000581</name>
</gene>
<dbReference type="AlphaFoldDB" id="A0A7W5K0W5"/>
<proteinExistence type="predicted"/>
<dbReference type="Proteomes" id="UP000553442">
    <property type="component" value="Unassembled WGS sequence"/>
</dbReference>
<sequence length="659" mass="73378">MRRNLCRGLGVLTLWLAVLVPQAQAEHDLVLGIFAYREPAVMIERYQPLVDYLDAQLPEARVTLQVLGLDEIERAISHRQIDLLMTNPSHYLEVRSRNSLTGALATQIRLEHGQEVSALGGVMITRADRDDIAGLRDLKGRSVAIPGKRFLGGYQTQAYEIQQAGLSPARDLALLQLGSHDAVVDAVLEGLVDAGFVRTGVLESLSRDGRLDRNRLKVLNAQRLAGFPFAVSTRLYPEWPLIALPQVERATVQRIAMALFALAPEHPVARAAGIAGFAPPMDYLPVENLARSLRLPPFDQSPPITWHDIWEQHRPYLLALLGALLVVVLLLVLLSRRNRKLKRQREQMRLAASVFSHTHEGIMITSPAGRIIEVNRAFSEITGYSRQEAIGQRTSLLSSGRHDAQFYASLWEKLLDRGYWDGEIWNRHRGGRVYPQRLTISAVRDDSGEVQRYVGLIADITSLKAHQQELEHIAHYDALTGLPNRTLLADRIRQAMAAARRHQQRLALVFIDLDGFKAVNDAHGHAMGDRLLIELGRRMKAALRESDTLGRLGGDEFVAVLGDLDSEAACLPVLERLRRVAAAPVEIDGQRLEVSASLGVTFYPAGEELDADQLLRQADQAMYRAKRRGKNRYERFEPVRDGIPAPADGQESSSCPSST</sequence>
<evidence type="ECO:0000256" key="3">
    <source>
        <dbReference type="SAM" id="Phobius"/>
    </source>
</evidence>
<dbReference type="InterPro" id="IPR043128">
    <property type="entry name" value="Rev_trsase/Diguanyl_cyclase"/>
</dbReference>
<dbReference type="Pfam" id="PF13426">
    <property type="entry name" value="PAS_9"/>
    <property type="match status" value="1"/>
</dbReference>
<feature type="transmembrane region" description="Helical" evidence="3">
    <location>
        <begin position="316"/>
        <end position="335"/>
    </location>
</feature>
<evidence type="ECO:0000256" key="4">
    <source>
        <dbReference type="SAM" id="SignalP"/>
    </source>
</evidence>
<evidence type="ECO:0000259" key="5">
    <source>
        <dbReference type="PROSITE" id="PS50112"/>
    </source>
</evidence>
<dbReference type="NCBIfam" id="TIGR00229">
    <property type="entry name" value="sensory_box"/>
    <property type="match status" value="1"/>
</dbReference>
<dbReference type="SMART" id="SM00091">
    <property type="entry name" value="PAS"/>
    <property type="match status" value="1"/>
</dbReference>
<dbReference type="InterPro" id="IPR052163">
    <property type="entry name" value="DGC-Regulatory_Protein"/>
</dbReference>